<dbReference type="EMBL" id="JBFOLJ010000003">
    <property type="protein sequence ID" value="KAL2550700.1"/>
    <property type="molecule type" value="Genomic_DNA"/>
</dbReference>
<dbReference type="AlphaFoldDB" id="A0ABD1WQT3"/>
<feature type="region of interest" description="Disordered" evidence="3">
    <location>
        <begin position="61"/>
        <end position="82"/>
    </location>
</feature>
<sequence length="127" mass="14057">MSDDRGASITRTATTWTATERQSPEQRGPGNRGESIGGGRVNGGSPALVISRAKKWGRFLESGGEREMVRNEGRNSGQNECLPTSCDSGPIIRFPFRLKDHQPAHCGYLGFELLCINSRKIEFENFR</sequence>
<evidence type="ECO:0000313" key="5">
    <source>
        <dbReference type="EMBL" id="KAL2550700.1"/>
    </source>
</evidence>
<keyword evidence="6" id="KW-1185">Reference proteome</keyword>
<comment type="subcellular location">
    <subcellularLocation>
        <location evidence="1">Membrane</location>
        <topology evidence="1">Single-pass membrane protein</topology>
    </subcellularLocation>
</comment>
<gene>
    <name evidence="5" type="ORF">Fot_12230</name>
</gene>
<dbReference type="Proteomes" id="UP001604277">
    <property type="component" value="Unassembled WGS sequence"/>
</dbReference>
<comment type="caution">
    <text evidence="5">The sequence shown here is derived from an EMBL/GenBank/DDBJ whole genome shotgun (WGS) entry which is preliminary data.</text>
</comment>
<protein>
    <submittedName>
        <fullName evidence="5">Rust resistance kinase Lr10-like</fullName>
    </submittedName>
</protein>
<reference evidence="6" key="1">
    <citation type="submission" date="2024-07" db="EMBL/GenBank/DDBJ databases">
        <title>Two chromosome-level genome assemblies of Korean endemic species Abeliophyllum distichum and Forsythia ovata (Oleaceae).</title>
        <authorList>
            <person name="Jang H."/>
        </authorList>
    </citation>
    <scope>NUCLEOTIDE SEQUENCE [LARGE SCALE GENOMIC DNA]</scope>
</reference>
<feature type="compositionally biased region" description="Low complexity" evidence="3">
    <location>
        <begin position="10"/>
        <end position="19"/>
    </location>
</feature>
<evidence type="ECO:0000256" key="1">
    <source>
        <dbReference type="ARBA" id="ARBA00004167"/>
    </source>
</evidence>
<evidence type="ECO:0000259" key="4">
    <source>
        <dbReference type="Pfam" id="PF13947"/>
    </source>
</evidence>
<proteinExistence type="predicted"/>
<dbReference type="GO" id="GO:0016020">
    <property type="term" value="C:membrane"/>
    <property type="evidence" value="ECO:0007669"/>
    <property type="project" value="UniProtKB-SubCell"/>
</dbReference>
<name>A0ABD1WQT3_9LAMI</name>
<keyword evidence="2" id="KW-0732">Signal</keyword>
<evidence type="ECO:0000313" key="6">
    <source>
        <dbReference type="Proteomes" id="UP001604277"/>
    </source>
</evidence>
<feature type="compositionally biased region" description="Basic and acidic residues" evidence="3">
    <location>
        <begin position="63"/>
        <end position="73"/>
    </location>
</feature>
<feature type="region of interest" description="Disordered" evidence="3">
    <location>
        <begin position="1"/>
        <end position="47"/>
    </location>
</feature>
<organism evidence="5 6">
    <name type="scientific">Forsythia ovata</name>
    <dbReference type="NCBI Taxonomy" id="205694"/>
    <lineage>
        <taxon>Eukaryota</taxon>
        <taxon>Viridiplantae</taxon>
        <taxon>Streptophyta</taxon>
        <taxon>Embryophyta</taxon>
        <taxon>Tracheophyta</taxon>
        <taxon>Spermatophyta</taxon>
        <taxon>Magnoliopsida</taxon>
        <taxon>eudicotyledons</taxon>
        <taxon>Gunneridae</taxon>
        <taxon>Pentapetalae</taxon>
        <taxon>asterids</taxon>
        <taxon>lamiids</taxon>
        <taxon>Lamiales</taxon>
        <taxon>Oleaceae</taxon>
        <taxon>Forsythieae</taxon>
        <taxon>Forsythia</taxon>
    </lineage>
</organism>
<accession>A0ABD1WQT3</accession>
<feature type="domain" description="Wall-associated receptor kinase galacturonan-binding" evidence="4">
    <location>
        <begin position="81"/>
        <end position="119"/>
    </location>
</feature>
<dbReference type="Pfam" id="PF13947">
    <property type="entry name" value="GUB_WAK_bind"/>
    <property type="match status" value="1"/>
</dbReference>
<dbReference type="InterPro" id="IPR025287">
    <property type="entry name" value="WAK_GUB"/>
</dbReference>
<evidence type="ECO:0000256" key="2">
    <source>
        <dbReference type="ARBA" id="ARBA00022729"/>
    </source>
</evidence>
<evidence type="ECO:0000256" key="3">
    <source>
        <dbReference type="SAM" id="MobiDB-lite"/>
    </source>
</evidence>